<dbReference type="Pfam" id="PF10208">
    <property type="entry name" value="ARMET_C"/>
    <property type="match status" value="1"/>
</dbReference>
<dbReference type="EMBL" id="BMAR01000018">
    <property type="protein sequence ID" value="GFR47543.1"/>
    <property type="molecule type" value="Genomic_DNA"/>
</dbReference>
<dbReference type="Pfam" id="PF07224">
    <property type="entry name" value="Chlorophyllase"/>
    <property type="match status" value="1"/>
</dbReference>
<dbReference type="InterPro" id="IPR017395">
    <property type="entry name" value="Chlorophyllase-like"/>
</dbReference>
<dbReference type="SUPFAM" id="SSF53474">
    <property type="entry name" value="alpha/beta-Hydrolases"/>
    <property type="match status" value="1"/>
</dbReference>
<dbReference type="SUPFAM" id="SSF68906">
    <property type="entry name" value="SAP domain"/>
    <property type="match status" value="1"/>
</dbReference>
<dbReference type="GO" id="GO:0015996">
    <property type="term" value="P:chlorophyll catabolic process"/>
    <property type="evidence" value="ECO:0007669"/>
    <property type="project" value="TreeGrafter"/>
</dbReference>
<protein>
    <recommendedName>
        <fullName evidence="2">ARMET C-terminal domain-containing protein</fullName>
    </recommendedName>
</protein>
<dbReference type="GO" id="GO:0047746">
    <property type="term" value="F:chlorophyllase activity"/>
    <property type="evidence" value="ECO:0007669"/>
    <property type="project" value="TreeGrafter"/>
</dbReference>
<organism evidence="3 4">
    <name type="scientific">Astrephomene gubernaculifera</name>
    <dbReference type="NCBI Taxonomy" id="47775"/>
    <lineage>
        <taxon>Eukaryota</taxon>
        <taxon>Viridiplantae</taxon>
        <taxon>Chlorophyta</taxon>
        <taxon>core chlorophytes</taxon>
        <taxon>Chlorophyceae</taxon>
        <taxon>CS clade</taxon>
        <taxon>Chlamydomonadales</taxon>
        <taxon>Astrephomenaceae</taxon>
        <taxon>Astrephomene</taxon>
    </lineage>
</organism>
<reference evidence="3 4" key="1">
    <citation type="journal article" date="2021" name="Sci. Rep.">
        <title>Genome sequencing of the multicellular alga Astrephomene provides insights into convergent evolution of germ-soma differentiation.</title>
        <authorList>
            <person name="Yamashita S."/>
            <person name="Yamamoto K."/>
            <person name="Matsuzaki R."/>
            <person name="Suzuki S."/>
            <person name="Yamaguchi H."/>
            <person name="Hirooka S."/>
            <person name="Minakuchi Y."/>
            <person name="Miyagishima S."/>
            <person name="Kawachi M."/>
            <person name="Toyoda A."/>
            <person name="Nozaki H."/>
        </authorList>
    </citation>
    <scope>NUCLEOTIDE SEQUENCE [LARGE SCALE GENOMIC DNA]</scope>
    <source>
        <strain evidence="3 4">NIES-4017</strain>
    </source>
</reference>
<feature type="region of interest" description="Disordered" evidence="1">
    <location>
        <begin position="401"/>
        <end position="490"/>
    </location>
</feature>
<dbReference type="Gene3D" id="3.40.50.1820">
    <property type="entry name" value="alpha/beta hydrolase"/>
    <property type="match status" value="1"/>
</dbReference>
<evidence type="ECO:0000313" key="4">
    <source>
        <dbReference type="Proteomes" id="UP001054857"/>
    </source>
</evidence>
<feature type="compositionally biased region" description="Low complexity" evidence="1">
    <location>
        <begin position="459"/>
        <end position="478"/>
    </location>
</feature>
<evidence type="ECO:0000313" key="3">
    <source>
        <dbReference type="EMBL" id="GFR47543.1"/>
    </source>
</evidence>
<dbReference type="AlphaFoldDB" id="A0AAD3DVS7"/>
<dbReference type="Gene3D" id="1.10.720.30">
    <property type="entry name" value="SAP domain"/>
    <property type="match status" value="1"/>
</dbReference>
<feature type="compositionally biased region" description="Low complexity" evidence="1">
    <location>
        <begin position="417"/>
        <end position="441"/>
    </location>
</feature>
<dbReference type="PANTHER" id="PTHR33428:SF14">
    <property type="entry name" value="CARBOXYLESTERASE TYPE B DOMAIN-CONTAINING PROTEIN"/>
    <property type="match status" value="1"/>
</dbReference>
<sequence length="531" mass="55368">MLANRQPACCTGIGRKCNYTNMYAKSVRGFASFSGLGTATDVAAASWPASCRRSPKHQQFQRKRLDVHATAEQSFYNHNHSNNNSSTSIPVTDYLQPGPHSSLQLPLISFTVGQGKTGPLECSLRVTVPQAAPHAPSPPSGRWPLLLLSAGFLLHSGLYGSYGRELASWGLAVALYDIPELLDDVTMVNTLGCIIDTCMNDPRVAPYIDPRVVLLAGHSRGGKLSVLAAAGDPRVKGVALLDPVDVTAMTPAGPGYPSALPAMRIACSPPRRMPVLVVGAARNTDVIPADANYRRFVSSCPGPCWSLELLGAGHLQFLDARVELLSMFVGSGSTPDEAVRRVSRAAMAVWARELAVPLARGEPVGGQQVTERLRQASAALEQLAPLSYSVKGFDHLGAPGSFTYGSSSRGDAGKRTSSSSGGDRDSSSSSSKDGSSSSESGSGAGGGAAAAGAHEEGRSGATGSSFAGPSASAAAAGASGAGGGSRLGGWSREQLQGMRARELKALLQERGVECSDCFEKEDLVRRILERC</sequence>
<evidence type="ECO:0000259" key="2">
    <source>
        <dbReference type="Pfam" id="PF10208"/>
    </source>
</evidence>
<dbReference type="InterPro" id="IPR019345">
    <property type="entry name" value="ARMET_C"/>
</dbReference>
<comment type="caution">
    <text evidence="3">The sequence shown here is derived from an EMBL/GenBank/DDBJ whole genome shotgun (WGS) entry which is preliminary data.</text>
</comment>
<evidence type="ECO:0000256" key="1">
    <source>
        <dbReference type="SAM" id="MobiDB-lite"/>
    </source>
</evidence>
<proteinExistence type="predicted"/>
<keyword evidence="4" id="KW-1185">Reference proteome</keyword>
<dbReference type="InterPro" id="IPR036361">
    <property type="entry name" value="SAP_dom_sf"/>
</dbReference>
<feature type="domain" description="ARMET C-terminal" evidence="2">
    <location>
        <begin position="494"/>
        <end position="529"/>
    </location>
</feature>
<dbReference type="Proteomes" id="UP001054857">
    <property type="component" value="Unassembled WGS sequence"/>
</dbReference>
<name>A0AAD3DVS7_9CHLO</name>
<dbReference type="PANTHER" id="PTHR33428">
    <property type="entry name" value="CHLOROPHYLLASE-2, CHLOROPLASTIC"/>
    <property type="match status" value="1"/>
</dbReference>
<gene>
    <name evidence="3" type="ORF">Agub_g9265</name>
</gene>
<accession>A0AAD3DVS7</accession>
<dbReference type="InterPro" id="IPR029058">
    <property type="entry name" value="AB_hydrolase_fold"/>
</dbReference>